<dbReference type="Pfam" id="PF14308">
    <property type="entry name" value="DnaJ-X"/>
    <property type="match status" value="1"/>
</dbReference>
<dbReference type="InterPro" id="IPR052814">
    <property type="entry name" value="Peroxisomal_DnaJ"/>
</dbReference>
<dbReference type="EMBL" id="CAJHJG010005332">
    <property type="protein sequence ID" value="CAD6949480.1"/>
    <property type="molecule type" value="Genomic_DNA"/>
</dbReference>
<evidence type="ECO:0000313" key="5">
    <source>
        <dbReference type="Proteomes" id="UP000077671"/>
    </source>
</evidence>
<feature type="region of interest" description="Disordered" evidence="1">
    <location>
        <begin position="207"/>
        <end position="254"/>
    </location>
</feature>
<organism evidence="4 5">
    <name type="scientific">Tilletia caries</name>
    <name type="common">wheat bunt fungus</name>
    <dbReference type="NCBI Taxonomy" id="13290"/>
    <lineage>
        <taxon>Eukaryota</taxon>
        <taxon>Fungi</taxon>
        <taxon>Dikarya</taxon>
        <taxon>Basidiomycota</taxon>
        <taxon>Ustilaginomycotina</taxon>
        <taxon>Exobasidiomycetes</taxon>
        <taxon>Tilletiales</taxon>
        <taxon>Tilletiaceae</taxon>
        <taxon>Tilletia</taxon>
    </lineage>
</organism>
<dbReference type="EMBL" id="LWDD02000388">
    <property type="protein sequence ID" value="KAE8261278.1"/>
    <property type="molecule type" value="Genomic_DNA"/>
</dbReference>
<evidence type="ECO:0000256" key="1">
    <source>
        <dbReference type="SAM" id="MobiDB-lite"/>
    </source>
</evidence>
<comment type="caution">
    <text evidence="4">The sequence shown here is derived from an EMBL/GenBank/DDBJ whole genome shotgun (WGS) entry which is preliminary data.</text>
</comment>
<accession>A0A177VFV6</accession>
<dbReference type="InterPro" id="IPR026894">
    <property type="entry name" value="DnaJ_X"/>
</dbReference>
<evidence type="ECO:0000313" key="4">
    <source>
        <dbReference type="EMBL" id="KAE8261278.1"/>
    </source>
</evidence>
<dbReference type="PANTHER" id="PTHR45006">
    <property type="entry name" value="DNAJ-LIKE PROTEIN 1"/>
    <property type="match status" value="1"/>
</dbReference>
<keyword evidence="6" id="KW-1185">Reference proteome</keyword>
<dbReference type="SUPFAM" id="SSF46565">
    <property type="entry name" value="Chaperone J-domain"/>
    <property type="match status" value="1"/>
</dbReference>
<reference evidence="4" key="1">
    <citation type="submission" date="2016-04" db="EMBL/GenBank/DDBJ databases">
        <authorList>
            <person name="Nguyen H.D."/>
            <person name="Kesanakurti P."/>
            <person name="Cullis J."/>
            <person name="Levesque C.A."/>
            <person name="Hambleton S."/>
        </authorList>
    </citation>
    <scope>NUCLEOTIDE SEQUENCE</scope>
    <source>
        <strain evidence="4">DAOMC 238032</strain>
    </source>
</reference>
<dbReference type="AlphaFoldDB" id="A0A177VFV6"/>
<feature type="compositionally biased region" description="Polar residues" evidence="1">
    <location>
        <begin position="162"/>
        <end position="171"/>
    </location>
</feature>
<feature type="compositionally biased region" description="Low complexity" evidence="1">
    <location>
        <begin position="179"/>
        <end position="193"/>
    </location>
</feature>
<dbReference type="FunFam" id="1.10.287.110:FF:000107">
    <property type="entry name" value="Related to DJP1-DnaJ-like protein"/>
    <property type="match status" value="1"/>
</dbReference>
<feature type="compositionally biased region" description="Low complexity" evidence="1">
    <location>
        <begin position="1"/>
        <end position="19"/>
    </location>
</feature>
<feature type="region of interest" description="Disordered" evidence="1">
    <location>
        <begin position="463"/>
        <end position="489"/>
    </location>
</feature>
<dbReference type="InterPro" id="IPR036869">
    <property type="entry name" value="J_dom_sf"/>
</dbReference>
<dbReference type="CDD" id="cd06257">
    <property type="entry name" value="DnaJ"/>
    <property type="match status" value="1"/>
</dbReference>
<dbReference type="Gene3D" id="1.10.287.110">
    <property type="entry name" value="DnaJ domain"/>
    <property type="match status" value="1"/>
</dbReference>
<dbReference type="PROSITE" id="PS50076">
    <property type="entry name" value="DNAJ_2"/>
    <property type="match status" value="1"/>
</dbReference>
<dbReference type="InterPro" id="IPR001623">
    <property type="entry name" value="DnaJ_domain"/>
</dbReference>
<dbReference type="GO" id="GO:0005829">
    <property type="term" value="C:cytosol"/>
    <property type="evidence" value="ECO:0007669"/>
    <property type="project" value="TreeGrafter"/>
</dbReference>
<dbReference type="GO" id="GO:0016558">
    <property type="term" value="P:protein import into peroxisome matrix"/>
    <property type="evidence" value="ECO:0007669"/>
    <property type="project" value="TreeGrafter"/>
</dbReference>
<feature type="domain" description="J" evidence="2">
    <location>
        <begin position="32"/>
        <end position="93"/>
    </location>
</feature>
<dbReference type="Pfam" id="PF00226">
    <property type="entry name" value="DnaJ"/>
    <property type="match status" value="1"/>
</dbReference>
<protein>
    <recommendedName>
        <fullName evidence="2">J domain-containing protein</fullName>
    </recommendedName>
</protein>
<feature type="compositionally biased region" description="Basic and acidic residues" evidence="1">
    <location>
        <begin position="225"/>
        <end position="254"/>
    </location>
</feature>
<dbReference type="PANTHER" id="PTHR45006:SF1">
    <property type="entry name" value="DNAJ-LIKE PROTEIN 1"/>
    <property type="match status" value="1"/>
</dbReference>
<evidence type="ECO:0000313" key="3">
    <source>
        <dbReference type="EMBL" id="CAD6949480.1"/>
    </source>
</evidence>
<reference evidence="3" key="3">
    <citation type="submission" date="2020-10" db="EMBL/GenBank/DDBJ databases">
        <authorList>
            <person name="Sedaghatjoo S."/>
        </authorList>
    </citation>
    <scope>NUCLEOTIDE SEQUENCE</scope>
    <source>
        <strain evidence="3">AZH3</strain>
    </source>
</reference>
<proteinExistence type="predicted"/>
<name>A0A177VFV6_9BASI</name>
<evidence type="ECO:0000259" key="2">
    <source>
        <dbReference type="PROSITE" id="PS50076"/>
    </source>
</evidence>
<dbReference type="Proteomes" id="UP000836402">
    <property type="component" value="Unassembled WGS sequence"/>
</dbReference>
<reference evidence="4" key="2">
    <citation type="journal article" date="2019" name="IMA Fungus">
        <title>Genome sequencing and comparison of five Tilletia species to identify candidate genes for the detection of regulated species infecting wheat.</title>
        <authorList>
            <person name="Nguyen H.D.T."/>
            <person name="Sultana T."/>
            <person name="Kesanakurti P."/>
            <person name="Hambleton S."/>
        </authorList>
    </citation>
    <scope>NUCLEOTIDE SEQUENCE</scope>
    <source>
        <strain evidence="4">DAOMC 238032</strain>
    </source>
</reference>
<sequence>MADPVTATATATDAPAADPKMGRDGFKVADMEFYELLAVPANASDIDLKKAYRKAAIRNHPDKGGDEEVFKMIGEAYRVLSDNHLRADYDKHGKKKPTEEVGIHEATEMFGNMFGGERFVHLIGEISLMKDMTKASEIVMTEEEKAEMEKAMRADAAAANGEQPSTPTQQHIDAEKVPTSEAGASSATGAASAATPEGAAAASASTASVNSTDASKSPAAAAAAADKKGRSKLTPEQKQKLEVFEKEAEAEKEKRVTDLTQKLKDRIRPFVEARSPGDKDDSETQIWVKRMTEEAEDLKLESFGVELLHTIGGIYIARSTTWIKSRRHNFLGLPGIFSKLKERGSQVKETWGLLGSAVSVQISMEEMAKRQEKGDIGEEEMRELEMDMSGKMLLVTWRGTRFEVNNVLRKVCDNVLNEAGVDKVVLLRRAQALTCLGAIYTKVQPDADQDERRELEKLVANAANKKKKSKQAAAAAAHGSPAVSAEKKA</sequence>
<evidence type="ECO:0000313" key="6">
    <source>
        <dbReference type="Proteomes" id="UP000836402"/>
    </source>
</evidence>
<feature type="region of interest" description="Disordered" evidence="1">
    <location>
        <begin position="144"/>
        <end position="193"/>
    </location>
</feature>
<gene>
    <name evidence="4" type="ORF">A4X03_0g3393</name>
    <name evidence="3" type="ORF">JKIAZH3_G6744</name>
</gene>
<dbReference type="SMART" id="SM00271">
    <property type="entry name" value="DnaJ"/>
    <property type="match status" value="1"/>
</dbReference>
<feature type="region of interest" description="Disordered" evidence="1">
    <location>
        <begin position="1"/>
        <end position="21"/>
    </location>
</feature>
<dbReference type="Proteomes" id="UP000077671">
    <property type="component" value="Unassembled WGS sequence"/>
</dbReference>
<dbReference type="PRINTS" id="PR00625">
    <property type="entry name" value="JDOMAIN"/>
</dbReference>